<dbReference type="EMBL" id="JBHSQN010000015">
    <property type="protein sequence ID" value="MFC6014100.1"/>
    <property type="molecule type" value="Genomic_DNA"/>
</dbReference>
<gene>
    <name evidence="1" type="ORF">ACFP3H_23845</name>
</gene>
<protein>
    <submittedName>
        <fullName evidence="1">Uncharacterized protein</fullName>
    </submittedName>
</protein>
<comment type="caution">
    <text evidence="1">The sequence shown here is derived from an EMBL/GenBank/DDBJ whole genome shotgun (WGS) entry which is preliminary data.</text>
</comment>
<evidence type="ECO:0000313" key="2">
    <source>
        <dbReference type="Proteomes" id="UP001596223"/>
    </source>
</evidence>
<name>A0ABW1JY44_9NOCA</name>
<reference evidence="2" key="1">
    <citation type="journal article" date="2019" name="Int. J. Syst. Evol. Microbiol.">
        <title>The Global Catalogue of Microorganisms (GCM) 10K type strain sequencing project: providing services to taxonomists for standard genome sequencing and annotation.</title>
        <authorList>
            <consortium name="The Broad Institute Genomics Platform"/>
            <consortium name="The Broad Institute Genome Sequencing Center for Infectious Disease"/>
            <person name="Wu L."/>
            <person name="Ma J."/>
        </authorList>
    </citation>
    <scope>NUCLEOTIDE SEQUENCE [LARGE SCALE GENOMIC DNA]</scope>
    <source>
        <strain evidence="2">CCUG 36956</strain>
    </source>
</reference>
<keyword evidence="2" id="KW-1185">Reference proteome</keyword>
<proteinExistence type="predicted"/>
<organism evidence="1 2">
    <name type="scientific">Nocardia lasii</name>
    <dbReference type="NCBI Taxonomy" id="1616107"/>
    <lineage>
        <taxon>Bacteria</taxon>
        <taxon>Bacillati</taxon>
        <taxon>Actinomycetota</taxon>
        <taxon>Actinomycetes</taxon>
        <taxon>Mycobacteriales</taxon>
        <taxon>Nocardiaceae</taxon>
        <taxon>Nocardia</taxon>
    </lineage>
</organism>
<sequence length="127" mass="13711">MTISVNPRPLTFEERSVIDKLLQEEFLGARELRRQVGLVRVVGQLHEGSPTVDFRIEGDVPAAPIASGTAPVEANVYGENGELCGLILLWITSGMLAGIEYATYGAEAPTALPNADAMEVILRKYPS</sequence>
<accession>A0ABW1JY44</accession>
<dbReference type="RefSeq" id="WP_378609300.1">
    <property type="nucleotide sequence ID" value="NZ_JBHSQN010000015.1"/>
</dbReference>
<dbReference type="Proteomes" id="UP001596223">
    <property type="component" value="Unassembled WGS sequence"/>
</dbReference>
<evidence type="ECO:0000313" key="1">
    <source>
        <dbReference type="EMBL" id="MFC6014100.1"/>
    </source>
</evidence>